<gene>
    <name evidence="1" type="ORF">HNR07_002747</name>
</gene>
<dbReference type="Proteomes" id="UP000579647">
    <property type="component" value="Unassembled WGS sequence"/>
</dbReference>
<sequence length="33" mass="3629">MSACPTGGDHDWILGDDRKFQCAKCGAQSARRF</sequence>
<protein>
    <submittedName>
        <fullName evidence="1">Uncharacterized protein</fullName>
    </submittedName>
</protein>
<dbReference type="AlphaFoldDB" id="A0A840W3V3"/>
<dbReference type="EMBL" id="JACHDO010000001">
    <property type="protein sequence ID" value="MBB5491610.1"/>
    <property type="molecule type" value="Genomic_DNA"/>
</dbReference>
<reference evidence="1 2" key="1">
    <citation type="submission" date="2020-08" db="EMBL/GenBank/DDBJ databases">
        <title>Sequencing the genomes of 1000 actinobacteria strains.</title>
        <authorList>
            <person name="Klenk H.-P."/>
        </authorList>
    </citation>
    <scope>NUCLEOTIDE SEQUENCE [LARGE SCALE GENOMIC DNA]</scope>
    <source>
        <strain evidence="1 2">DSM 44598</strain>
    </source>
</reference>
<keyword evidence="2" id="KW-1185">Reference proteome</keyword>
<proteinExistence type="predicted"/>
<evidence type="ECO:0000313" key="1">
    <source>
        <dbReference type="EMBL" id="MBB5491610.1"/>
    </source>
</evidence>
<name>A0A840W3V3_9ACTN</name>
<comment type="caution">
    <text evidence="1">The sequence shown here is derived from an EMBL/GenBank/DDBJ whole genome shotgun (WGS) entry which is preliminary data.</text>
</comment>
<organism evidence="1 2">
    <name type="scientific">Nocardiopsis metallicus</name>
    <dbReference type="NCBI Taxonomy" id="179819"/>
    <lineage>
        <taxon>Bacteria</taxon>
        <taxon>Bacillati</taxon>
        <taxon>Actinomycetota</taxon>
        <taxon>Actinomycetes</taxon>
        <taxon>Streptosporangiales</taxon>
        <taxon>Nocardiopsidaceae</taxon>
        <taxon>Nocardiopsis</taxon>
    </lineage>
</organism>
<accession>A0A840W3V3</accession>
<evidence type="ECO:0000313" key="2">
    <source>
        <dbReference type="Proteomes" id="UP000579647"/>
    </source>
</evidence>